<dbReference type="Pfam" id="PF13495">
    <property type="entry name" value="Phage_int_SAM_4"/>
    <property type="match status" value="1"/>
</dbReference>
<evidence type="ECO:0000256" key="3">
    <source>
        <dbReference type="ARBA" id="ARBA00023125"/>
    </source>
</evidence>
<sequence length="300" mass="33925">MRHQWEALLLDWRATMRAEHKSPKTITAYELAVNQLVDHLESSDRLVAVAEVTRADVQAFITSVLDARSASTANQRYRSLQQWFRWLTEVEEEIKTSPMAKMRPPSVPETPPEVLSVEQVKALLDDAKGNDMISRRDTAIIRMLFDLGGRLGELAGLKLEDVDRERGEVHVVGKGRRHRTLAMSSNTALALSRYLRSRATEKQAGRPELWLSDKNRGPLGSNGIYLMLRRRGHAAGVENLHPHLFRHTAAHRWLAAGGAEGDLMKNMGWRSPQMLRRYGASLAEERARDAQRRLALGDEV</sequence>
<comment type="similarity">
    <text evidence="1">Belongs to the 'phage' integrase family.</text>
</comment>
<dbReference type="Pfam" id="PF00589">
    <property type="entry name" value="Phage_integrase"/>
    <property type="match status" value="1"/>
</dbReference>
<evidence type="ECO:0000313" key="9">
    <source>
        <dbReference type="Proteomes" id="UP001300763"/>
    </source>
</evidence>
<feature type="domain" description="Tyr recombinase" evidence="6">
    <location>
        <begin position="110"/>
        <end position="292"/>
    </location>
</feature>
<dbReference type="SUPFAM" id="SSF56349">
    <property type="entry name" value="DNA breaking-rejoining enzymes"/>
    <property type="match status" value="1"/>
</dbReference>
<keyword evidence="9" id="KW-1185">Reference proteome</keyword>
<dbReference type="InterPro" id="IPR002104">
    <property type="entry name" value="Integrase_catalytic"/>
</dbReference>
<dbReference type="EMBL" id="JAQZAO010000007">
    <property type="protein sequence ID" value="MDD7967292.1"/>
    <property type="molecule type" value="Genomic_DNA"/>
</dbReference>
<evidence type="ECO:0000256" key="4">
    <source>
        <dbReference type="ARBA" id="ARBA00023172"/>
    </source>
</evidence>
<dbReference type="CDD" id="cd00397">
    <property type="entry name" value="DNA_BRE_C"/>
    <property type="match status" value="1"/>
</dbReference>
<evidence type="ECO:0000259" key="7">
    <source>
        <dbReference type="PROSITE" id="PS51900"/>
    </source>
</evidence>
<dbReference type="PANTHER" id="PTHR30349">
    <property type="entry name" value="PHAGE INTEGRASE-RELATED"/>
    <property type="match status" value="1"/>
</dbReference>
<evidence type="ECO:0000259" key="6">
    <source>
        <dbReference type="PROSITE" id="PS51898"/>
    </source>
</evidence>
<evidence type="ECO:0000256" key="1">
    <source>
        <dbReference type="ARBA" id="ARBA00008857"/>
    </source>
</evidence>
<dbReference type="PROSITE" id="PS51898">
    <property type="entry name" value="TYR_RECOMBINASE"/>
    <property type="match status" value="1"/>
</dbReference>
<gene>
    <name evidence="8" type="ORF">PGB27_18300</name>
</gene>
<keyword evidence="2" id="KW-0229">DNA integration</keyword>
<evidence type="ECO:0000256" key="5">
    <source>
        <dbReference type="PROSITE-ProRule" id="PRU01248"/>
    </source>
</evidence>
<dbReference type="InterPro" id="IPR010998">
    <property type="entry name" value="Integrase_recombinase_N"/>
</dbReference>
<dbReference type="Proteomes" id="UP001300763">
    <property type="component" value="Unassembled WGS sequence"/>
</dbReference>
<proteinExistence type="inferred from homology"/>
<dbReference type="Gene3D" id="1.10.443.10">
    <property type="entry name" value="Intergrase catalytic core"/>
    <property type="match status" value="1"/>
</dbReference>
<dbReference type="InterPro" id="IPR004107">
    <property type="entry name" value="Integrase_SAM-like_N"/>
</dbReference>
<dbReference type="RefSeq" id="WP_274201814.1">
    <property type="nucleotide sequence ID" value="NZ_JAQZAO010000007.1"/>
</dbReference>
<organism evidence="8 9">
    <name type="scientific">Actinomycetospora lemnae</name>
    <dbReference type="NCBI Taxonomy" id="3019891"/>
    <lineage>
        <taxon>Bacteria</taxon>
        <taxon>Bacillati</taxon>
        <taxon>Actinomycetota</taxon>
        <taxon>Actinomycetes</taxon>
        <taxon>Pseudonocardiales</taxon>
        <taxon>Pseudonocardiaceae</taxon>
        <taxon>Actinomycetospora</taxon>
    </lineage>
</organism>
<dbReference type="InterPro" id="IPR013762">
    <property type="entry name" value="Integrase-like_cat_sf"/>
</dbReference>
<dbReference type="PANTHER" id="PTHR30349:SF41">
    <property type="entry name" value="INTEGRASE_RECOMBINASE PROTEIN MJ0367-RELATED"/>
    <property type="match status" value="1"/>
</dbReference>
<evidence type="ECO:0000313" key="8">
    <source>
        <dbReference type="EMBL" id="MDD7967292.1"/>
    </source>
</evidence>
<protein>
    <submittedName>
        <fullName evidence="8">Tyrosine-type recombinase/integrase</fullName>
    </submittedName>
</protein>
<dbReference type="InterPro" id="IPR011010">
    <property type="entry name" value="DNA_brk_join_enz"/>
</dbReference>
<dbReference type="InterPro" id="IPR050090">
    <property type="entry name" value="Tyrosine_recombinase_XerCD"/>
</dbReference>
<keyword evidence="4" id="KW-0233">DNA recombination</keyword>
<accession>A0ABT5SZ77</accession>
<name>A0ABT5SZ77_9PSEU</name>
<reference evidence="8 9" key="1">
    <citation type="submission" date="2023-02" db="EMBL/GenBank/DDBJ databases">
        <title>Genome sequencing required for Actinomycetospora new species description.</title>
        <authorList>
            <person name="Saimee Y."/>
            <person name="Duangmal K."/>
        </authorList>
    </citation>
    <scope>NUCLEOTIDE SEQUENCE [LARGE SCALE GENOMIC DNA]</scope>
    <source>
        <strain evidence="8 9">DW7H6</strain>
    </source>
</reference>
<dbReference type="PROSITE" id="PS51900">
    <property type="entry name" value="CB"/>
    <property type="match status" value="1"/>
</dbReference>
<comment type="caution">
    <text evidence="8">The sequence shown here is derived from an EMBL/GenBank/DDBJ whole genome shotgun (WGS) entry which is preliminary data.</text>
</comment>
<feature type="domain" description="Core-binding (CB)" evidence="7">
    <location>
        <begin position="3"/>
        <end position="88"/>
    </location>
</feature>
<dbReference type="InterPro" id="IPR044068">
    <property type="entry name" value="CB"/>
</dbReference>
<dbReference type="Gene3D" id="1.10.150.130">
    <property type="match status" value="1"/>
</dbReference>
<keyword evidence="3 5" id="KW-0238">DNA-binding</keyword>
<evidence type="ECO:0000256" key="2">
    <source>
        <dbReference type="ARBA" id="ARBA00022908"/>
    </source>
</evidence>